<dbReference type="PROSITE" id="PS51186">
    <property type="entry name" value="GNAT"/>
    <property type="match status" value="1"/>
</dbReference>
<gene>
    <name evidence="4" type="ORF">SAMN05192529_12225</name>
</gene>
<accession>A0A1H4BKA0</accession>
<dbReference type="CDD" id="cd04301">
    <property type="entry name" value="NAT_SF"/>
    <property type="match status" value="1"/>
</dbReference>
<keyword evidence="5" id="KW-1185">Reference proteome</keyword>
<keyword evidence="1 4" id="KW-0808">Transferase</keyword>
<dbReference type="Pfam" id="PF13420">
    <property type="entry name" value="Acetyltransf_4"/>
    <property type="match status" value="1"/>
</dbReference>
<evidence type="ECO:0000256" key="2">
    <source>
        <dbReference type="ARBA" id="ARBA00023315"/>
    </source>
</evidence>
<reference evidence="4 5" key="1">
    <citation type="submission" date="2016-10" db="EMBL/GenBank/DDBJ databases">
        <authorList>
            <person name="de Groot N.N."/>
        </authorList>
    </citation>
    <scope>NUCLEOTIDE SEQUENCE [LARGE SCALE GENOMIC DNA]</scope>
    <source>
        <strain evidence="4 5">Vu-144</strain>
    </source>
</reference>
<evidence type="ECO:0000313" key="5">
    <source>
        <dbReference type="Proteomes" id="UP000199041"/>
    </source>
</evidence>
<dbReference type="STRING" id="551991.SAMN05192529_12225"/>
<dbReference type="EMBL" id="FNQY01000022">
    <property type="protein sequence ID" value="SEA48474.1"/>
    <property type="molecule type" value="Genomic_DNA"/>
</dbReference>
<dbReference type="InterPro" id="IPR000182">
    <property type="entry name" value="GNAT_dom"/>
</dbReference>
<dbReference type="PANTHER" id="PTHR43072">
    <property type="entry name" value="N-ACETYLTRANSFERASE"/>
    <property type="match status" value="1"/>
</dbReference>
<dbReference type="SUPFAM" id="SSF55729">
    <property type="entry name" value="Acyl-CoA N-acyltransferases (Nat)"/>
    <property type="match status" value="1"/>
</dbReference>
<dbReference type="Gene3D" id="3.40.630.30">
    <property type="match status" value="1"/>
</dbReference>
<keyword evidence="2" id="KW-0012">Acyltransferase</keyword>
<sequence length="169" mass="19444">MEQTYYIRETEPQDLPAILEIMNESILNSTAIYDEEPRNLAYCAHWLENQRKQGMPVFSCLRGQATVGYGTYGQFRPKYGYRFTVEHSVYVDEFHRGAGIGQMLLSALIERAQNDGLHRMIAGIDAENHGSIRFHEKNGFIQVGHLKEVGFKFGRFLDLVFLQLDLSNH</sequence>
<evidence type="ECO:0000256" key="1">
    <source>
        <dbReference type="ARBA" id="ARBA00022679"/>
    </source>
</evidence>
<dbReference type="GO" id="GO:0016747">
    <property type="term" value="F:acyltransferase activity, transferring groups other than amino-acyl groups"/>
    <property type="evidence" value="ECO:0007669"/>
    <property type="project" value="InterPro"/>
</dbReference>
<dbReference type="PANTHER" id="PTHR43072:SF23">
    <property type="entry name" value="UPF0039 PROTEIN C11D3.02C"/>
    <property type="match status" value="1"/>
</dbReference>
<organism evidence="4 5">
    <name type="scientific">Arachidicoccus rhizosphaerae</name>
    <dbReference type="NCBI Taxonomy" id="551991"/>
    <lineage>
        <taxon>Bacteria</taxon>
        <taxon>Pseudomonadati</taxon>
        <taxon>Bacteroidota</taxon>
        <taxon>Chitinophagia</taxon>
        <taxon>Chitinophagales</taxon>
        <taxon>Chitinophagaceae</taxon>
        <taxon>Arachidicoccus</taxon>
    </lineage>
</organism>
<name>A0A1H4BKA0_9BACT</name>
<dbReference type="InterPro" id="IPR016181">
    <property type="entry name" value="Acyl_CoA_acyltransferase"/>
</dbReference>
<evidence type="ECO:0000259" key="3">
    <source>
        <dbReference type="PROSITE" id="PS51186"/>
    </source>
</evidence>
<feature type="domain" description="N-acetyltransferase" evidence="3">
    <location>
        <begin position="5"/>
        <end position="163"/>
    </location>
</feature>
<protein>
    <submittedName>
        <fullName evidence="4">Phosphinothricin acetyltransferase</fullName>
    </submittedName>
</protein>
<dbReference type="Proteomes" id="UP000199041">
    <property type="component" value="Unassembled WGS sequence"/>
</dbReference>
<dbReference type="OrthoDB" id="9799096at2"/>
<dbReference type="RefSeq" id="WP_091400265.1">
    <property type="nucleotide sequence ID" value="NZ_FNQY01000022.1"/>
</dbReference>
<proteinExistence type="predicted"/>
<evidence type="ECO:0000313" key="4">
    <source>
        <dbReference type="EMBL" id="SEA48474.1"/>
    </source>
</evidence>
<dbReference type="AlphaFoldDB" id="A0A1H4BKA0"/>